<dbReference type="AlphaFoldDB" id="A0A517T687"/>
<dbReference type="HAMAP" id="MF_01080">
    <property type="entry name" value="TruB_bact"/>
    <property type="match status" value="1"/>
</dbReference>
<feature type="domain" description="tRNA pseudouridylate synthase B C-terminal" evidence="7">
    <location>
        <begin position="171"/>
        <end position="210"/>
    </location>
</feature>
<keyword evidence="9" id="KW-1185">Reference proteome</keyword>
<comment type="function">
    <text evidence="5">Responsible for synthesis of pseudouridine from uracil-55 in the psi GC loop of transfer RNAs.</text>
</comment>
<keyword evidence="4 5" id="KW-0413">Isomerase</keyword>
<dbReference type="PANTHER" id="PTHR13767:SF2">
    <property type="entry name" value="PSEUDOURIDYLATE SYNTHASE TRUB1"/>
    <property type="match status" value="1"/>
</dbReference>
<dbReference type="GO" id="GO:0031119">
    <property type="term" value="P:tRNA pseudouridine synthesis"/>
    <property type="evidence" value="ECO:0007669"/>
    <property type="project" value="UniProtKB-UniRule"/>
</dbReference>
<dbReference type="Pfam" id="PF01509">
    <property type="entry name" value="TruB_N"/>
    <property type="match status" value="1"/>
</dbReference>
<dbReference type="Gene3D" id="3.30.2350.10">
    <property type="entry name" value="Pseudouridine synthase"/>
    <property type="match status" value="1"/>
</dbReference>
<dbReference type="SUPFAM" id="SSF55120">
    <property type="entry name" value="Pseudouridine synthase"/>
    <property type="match status" value="1"/>
</dbReference>
<comment type="similarity">
    <text evidence="2 5">Belongs to the pseudouridine synthase TruB family. Type 1 subfamily.</text>
</comment>
<dbReference type="NCBIfam" id="TIGR00431">
    <property type="entry name" value="TruB"/>
    <property type="match status" value="1"/>
</dbReference>
<keyword evidence="3 5" id="KW-0819">tRNA processing</keyword>
<gene>
    <name evidence="5 8" type="primary">truB</name>
    <name evidence="8" type="ORF">V22_11220</name>
</gene>
<dbReference type="KEGG" id="chya:V22_11220"/>
<protein>
    <recommendedName>
        <fullName evidence="5">tRNA pseudouridine synthase B</fullName>
        <ecNumber evidence="5">5.4.99.25</ecNumber>
    </recommendedName>
    <alternativeName>
        <fullName evidence="5">tRNA pseudouridine(55) synthase</fullName>
        <shortName evidence="5">Psi55 synthase</shortName>
    </alternativeName>
    <alternativeName>
        <fullName evidence="5">tRNA pseudouridylate synthase</fullName>
    </alternativeName>
    <alternativeName>
        <fullName evidence="5">tRNA-uridine isomerase</fullName>
    </alternativeName>
</protein>
<dbReference type="EMBL" id="CP036316">
    <property type="protein sequence ID" value="QDT63895.1"/>
    <property type="molecule type" value="Genomic_DNA"/>
</dbReference>
<reference evidence="8 9" key="1">
    <citation type="submission" date="2019-02" db="EMBL/GenBank/DDBJ databases">
        <title>Deep-cultivation of Planctomycetes and their phenomic and genomic characterization uncovers novel biology.</title>
        <authorList>
            <person name="Wiegand S."/>
            <person name="Jogler M."/>
            <person name="Boedeker C."/>
            <person name="Pinto D."/>
            <person name="Vollmers J."/>
            <person name="Rivas-Marin E."/>
            <person name="Kohn T."/>
            <person name="Peeters S.H."/>
            <person name="Heuer A."/>
            <person name="Rast P."/>
            <person name="Oberbeckmann S."/>
            <person name="Bunk B."/>
            <person name="Jeske O."/>
            <person name="Meyerdierks A."/>
            <person name="Storesund J.E."/>
            <person name="Kallscheuer N."/>
            <person name="Luecker S."/>
            <person name="Lage O.M."/>
            <person name="Pohl T."/>
            <person name="Merkel B.J."/>
            <person name="Hornburger P."/>
            <person name="Mueller R.-W."/>
            <person name="Bruemmer F."/>
            <person name="Labrenz M."/>
            <person name="Spormann A.M."/>
            <person name="Op den Camp H."/>
            <person name="Overmann J."/>
            <person name="Amann R."/>
            <person name="Jetten M.S.M."/>
            <person name="Mascher T."/>
            <person name="Medema M.H."/>
            <person name="Devos D.P."/>
            <person name="Kaster A.-K."/>
            <person name="Ovreas L."/>
            <person name="Rohde M."/>
            <person name="Galperin M.Y."/>
            <person name="Jogler C."/>
        </authorList>
    </citation>
    <scope>NUCLEOTIDE SEQUENCE [LARGE SCALE GENOMIC DNA]</scope>
    <source>
        <strain evidence="8 9">V22</strain>
    </source>
</reference>
<evidence type="ECO:0000256" key="3">
    <source>
        <dbReference type="ARBA" id="ARBA00022694"/>
    </source>
</evidence>
<dbReference type="RefSeq" id="WP_197439955.1">
    <property type="nucleotide sequence ID" value="NZ_CP036316.1"/>
</dbReference>
<organism evidence="8 9">
    <name type="scientific">Calycomorphotria hydatis</name>
    <dbReference type="NCBI Taxonomy" id="2528027"/>
    <lineage>
        <taxon>Bacteria</taxon>
        <taxon>Pseudomonadati</taxon>
        <taxon>Planctomycetota</taxon>
        <taxon>Planctomycetia</taxon>
        <taxon>Planctomycetales</taxon>
        <taxon>Planctomycetaceae</taxon>
        <taxon>Calycomorphotria</taxon>
    </lineage>
</organism>
<feature type="active site" description="Nucleophile" evidence="5">
    <location>
        <position position="38"/>
    </location>
</feature>
<evidence type="ECO:0000313" key="8">
    <source>
        <dbReference type="EMBL" id="QDT63895.1"/>
    </source>
</evidence>
<dbReference type="EC" id="5.4.99.25" evidence="5"/>
<dbReference type="GO" id="GO:0003723">
    <property type="term" value="F:RNA binding"/>
    <property type="evidence" value="ECO:0007669"/>
    <property type="project" value="InterPro"/>
</dbReference>
<evidence type="ECO:0000259" key="6">
    <source>
        <dbReference type="Pfam" id="PF01509"/>
    </source>
</evidence>
<dbReference type="InterPro" id="IPR014780">
    <property type="entry name" value="tRNA_psdUridine_synth_TruB"/>
</dbReference>
<dbReference type="InterPro" id="IPR002501">
    <property type="entry name" value="PsdUridine_synth_N"/>
</dbReference>
<evidence type="ECO:0000259" key="7">
    <source>
        <dbReference type="Pfam" id="PF16198"/>
    </source>
</evidence>
<dbReference type="GO" id="GO:1990481">
    <property type="term" value="P:mRNA pseudouridine synthesis"/>
    <property type="evidence" value="ECO:0007669"/>
    <property type="project" value="TreeGrafter"/>
</dbReference>
<proteinExistence type="inferred from homology"/>
<dbReference type="InterPro" id="IPR032819">
    <property type="entry name" value="TruB_C"/>
</dbReference>
<evidence type="ECO:0000256" key="4">
    <source>
        <dbReference type="ARBA" id="ARBA00023235"/>
    </source>
</evidence>
<dbReference type="PANTHER" id="PTHR13767">
    <property type="entry name" value="TRNA-PSEUDOURIDINE SYNTHASE"/>
    <property type="match status" value="1"/>
</dbReference>
<evidence type="ECO:0000313" key="9">
    <source>
        <dbReference type="Proteomes" id="UP000319976"/>
    </source>
</evidence>
<evidence type="ECO:0000256" key="2">
    <source>
        <dbReference type="ARBA" id="ARBA00005642"/>
    </source>
</evidence>
<comment type="catalytic activity">
    <reaction evidence="1 5">
        <text>uridine(55) in tRNA = pseudouridine(55) in tRNA</text>
        <dbReference type="Rhea" id="RHEA:42532"/>
        <dbReference type="Rhea" id="RHEA-COMP:10101"/>
        <dbReference type="Rhea" id="RHEA-COMP:10102"/>
        <dbReference type="ChEBI" id="CHEBI:65314"/>
        <dbReference type="ChEBI" id="CHEBI:65315"/>
        <dbReference type="EC" id="5.4.99.25"/>
    </reaction>
</comment>
<dbReference type="Proteomes" id="UP000319976">
    <property type="component" value="Chromosome"/>
</dbReference>
<dbReference type="CDD" id="cd02573">
    <property type="entry name" value="PseudoU_synth_EcTruB"/>
    <property type="match status" value="1"/>
</dbReference>
<feature type="domain" description="Pseudouridine synthase II N-terminal" evidence="6">
    <location>
        <begin position="24"/>
        <end position="170"/>
    </location>
</feature>
<accession>A0A517T687</accession>
<evidence type="ECO:0000256" key="5">
    <source>
        <dbReference type="HAMAP-Rule" id="MF_01080"/>
    </source>
</evidence>
<sequence length="292" mass="32148">MLGLLNINKPVGVTSRDVVNRVQRLIRPIKVGHAGTLDPNANGVLILCLGSATRLISYVQQQPKTYRATFRFGWKSDSIDLETEPEQVPCSVFSTERIEAALPQFRGKISQVPPAHSAVHIDGKRAYQLARQGEEVEIPAREVNIYRFELLNLEGETADFLIECSSGTYIRSLCRDLGEALGTAAVMPTLERTAIGDFTIQKSLAADDISIETISEKLMPPVTAVPHLSQVIVSSAQMNEICHGRSLPETISPTDIKEIAAIDDQGNLIAILEHRPDKQVWKPKLVFAQTKS</sequence>
<dbReference type="InterPro" id="IPR020103">
    <property type="entry name" value="PsdUridine_synth_cat_dom_sf"/>
</dbReference>
<evidence type="ECO:0000256" key="1">
    <source>
        <dbReference type="ARBA" id="ARBA00000385"/>
    </source>
</evidence>
<dbReference type="GO" id="GO:0160148">
    <property type="term" value="F:tRNA pseudouridine(55) synthase activity"/>
    <property type="evidence" value="ECO:0007669"/>
    <property type="project" value="UniProtKB-EC"/>
</dbReference>
<dbReference type="Pfam" id="PF16198">
    <property type="entry name" value="TruB_C_2"/>
    <property type="match status" value="1"/>
</dbReference>
<name>A0A517T687_9PLAN</name>